<evidence type="ECO:0000313" key="1">
    <source>
        <dbReference type="EMBL" id="GAH85081.1"/>
    </source>
</evidence>
<sequence length="157" mass="18247">MAKVSKITGEMIAKGKEEIDYYMLRGILPVARSWPKRRKTPFRPRELEAQGVFGILSKNTTLIQDKVKEAWIVESIGKRPRWQDTFIGLGMKYWGINKEIPPILLDYQIHWYSPNPELKLLLQKIEAKHGKTEAQEIQSTGIVDIKDIESIQRKIIF</sequence>
<comment type="caution">
    <text evidence="1">The sequence shown here is derived from an EMBL/GenBank/DDBJ whole genome shotgun (WGS) entry which is preliminary data.</text>
</comment>
<accession>X1IRL4</accession>
<name>X1IRL4_9ZZZZ</name>
<organism evidence="1">
    <name type="scientific">marine sediment metagenome</name>
    <dbReference type="NCBI Taxonomy" id="412755"/>
    <lineage>
        <taxon>unclassified sequences</taxon>
        <taxon>metagenomes</taxon>
        <taxon>ecological metagenomes</taxon>
    </lineage>
</organism>
<proteinExistence type="predicted"/>
<dbReference type="AlphaFoldDB" id="X1IRL4"/>
<gene>
    <name evidence="1" type="ORF">S03H2_56053</name>
</gene>
<reference evidence="1" key="1">
    <citation type="journal article" date="2014" name="Front. Microbiol.">
        <title>High frequency of phylogenetically diverse reductive dehalogenase-homologous genes in deep subseafloor sedimentary metagenomes.</title>
        <authorList>
            <person name="Kawai M."/>
            <person name="Futagami T."/>
            <person name="Toyoda A."/>
            <person name="Takaki Y."/>
            <person name="Nishi S."/>
            <person name="Hori S."/>
            <person name="Arai W."/>
            <person name="Tsubouchi T."/>
            <person name="Morono Y."/>
            <person name="Uchiyama I."/>
            <person name="Ito T."/>
            <person name="Fujiyama A."/>
            <person name="Inagaki F."/>
            <person name="Takami H."/>
        </authorList>
    </citation>
    <scope>NUCLEOTIDE SEQUENCE</scope>
    <source>
        <strain evidence="1">Expedition CK06-06</strain>
    </source>
</reference>
<dbReference type="EMBL" id="BARU01035842">
    <property type="protein sequence ID" value="GAH85081.1"/>
    <property type="molecule type" value="Genomic_DNA"/>
</dbReference>
<protein>
    <submittedName>
        <fullName evidence="1">Uncharacterized protein</fullName>
    </submittedName>
</protein>